<evidence type="ECO:0000313" key="1">
    <source>
        <dbReference type="EMBL" id="EEC06915.1"/>
    </source>
</evidence>
<organism>
    <name type="scientific">Ixodes scapularis</name>
    <name type="common">Black-legged tick</name>
    <name type="synonym">Deer tick</name>
    <dbReference type="NCBI Taxonomy" id="6945"/>
    <lineage>
        <taxon>Eukaryota</taxon>
        <taxon>Metazoa</taxon>
        <taxon>Ecdysozoa</taxon>
        <taxon>Arthropoda</taxon>
        <taxon>Chelicerata</taxon>
        <taxon>Arachnida</taxon>
        <taxon>Acari</taxon>
        <taxon>Parasitiformes</taxon>
        <taxon>Ixodida</taxon>
        <taxon>Ixodoidea</taxon>
        <taxon>Ixodidae</taxon>
        <taxon>Ixodinae</taxon>
        <taxon>Ixodes</taxon>
    </lineage>
</organism>
<name>B7PJZ3_IXOSC</name>
<evidence type="ECO:0000313" key="2">
    <source>
        <dbReference type="EnsemblMetazoa" id="ISCW003869-PA"/>
    </source>
</evidence>
<dbReference type="VEuPathDB" id="VectorBase:ISCW003869"/>
<protein>
    <submittedName>
        <fullName evidence="1 2">Uncharacterized protein</fullName>
    </submittedName>
</protein>
<sequence length="81" mass="9626">MPVHTERRENVFYRFDLLSEFYEVDLVLGLEQSHREDCTTFLYYLSRFLYIDIDCGFTTSMSKAYNDIRTPTAPELIPMLS</sequence>
<reference evidence="2" key="2">
    <citation type="submission" date="2020-05" db="UniProtKB">
        <authorList>
            <consortium name="EnsemblMetazoa"/>
        </authorList>
    </citation>
    <scope>IDENTIFICATION</scope>
    <source>
        <strain evidence="2">wikel</strain>
    </source>
</reference>
<dbReference type="PaxDb" id="6945-B7PJZ3"/>
<dbReference type="InParanoid" id="B7PJZ3"/>
<dbReference type="EnsemblMetazoa" id="ISCW003869-RA">
    <property type="protein sequence ID" value="ISCW003869-PA"/>
    <property type="gene ID" value="ISCW003869"/>
</dbReference>
<evidence type="ECO:0000313" key="3">
    <source>
        <dbReference type="Proteomes" id="UP000001555"/>
    </source>
</evidence>
<dbReference type="EMBL" id="ABJB010547466">
    <property type="status" value="NOT_ANNOTATED_CDS"/>
    <property type="molecule type" value="Genomic_DNA"/>
</dbReference>
<dbReference type="Proteomes" id="UP000001555">
    <property type="component" value="Unassembled WGS sequence"/>
</dbReference>
<dbReference type="HOGENOM" id="CLU_2576495_0_0_1"/>
<dbReference type="VEuPathDB" id="VectorBase:ISCI003869"/>
<dbReference type="EMBL" id="DS729369">
    <property type="protein sequence ID" value="EEC06915.1"/>
    <property type="molecule type" value="Genomic_DNA"/>
</dbReference>
<accession>B7PJZ3</accession>
<keyword evidence="3" id="KW-1185">Reference proteome</keyword>
<dbReference type="AlphaFoldDB" id="B7PJZ3"/>
<reference evidence="1 3" key="1">
    <citation type="submission" date="2008-03" db="EMBL/GenBank/DDBJ databases">
        <title>Annotation of Ixodes scapularis.</title>
        <authorList>
            <consortium name="Ixodes scapularis Genome Project Consortium"/>
            <person name="Caler E."/>
            <person name="Hannick L.I."/>
            <person name="Bidwell S."/>
            <person name="Joardar V."/>
            <person name="Thiagarajan M."/>
            <person name="Amedeo P."/>
            <person name="Galinsky K.J."/>
            <person name="Schobel S."/>
            <person name="Inman J."/>
            <person name="Hostetler J."/>
            <person name="Miller J."/>
            <person name="Hammond M."/>
            <person name="Megy K."/>
            <person name="Lawson D."/>
            <person name="Kodira C."/>
            <person name="Sutton G."/>
            <person name="Meyer J."/>
            <person name="Hill C.A."/>
            <person name="Birren B."/>
            <person name="Nene V."/>
            <person name="Collins F."/>
            <person name="Alarcon-Chaidez F."/>
            <person name="Wikel S."/>
            <person name="Strausberg R."/>
        </authorList>
    </citation>
    <scope>NUCLEOTIDE SEQUENCE [LARGE SCALE GENOMIC DNA]</scope>
    <source>
        <strain evidence="3">Wikel</strain>
        <strain evidence="1">Wikel colony</strain>
    </source>
</reference>
<proteinExistence type="predicted"/>
<gene>
    <name evidence="1" type="ORF">IscW_ISCW003869</name>
</gene>